<evidence type="ECO:0000313" key="4">
    <source>
        <dbReference type="Ensembl" id="ENSSSUP00005000784.1"/>
    </source>
</evidence>
<dbReference type="CDD" id="cd19898">
    <property type="entry name" value="DSRM_RED1_rpt2"/>
    <property type="match status" value="1"/>
</dbReference>
<dbReference type="GO" id="GO:0005737">
    <property type="term" value="C:cytoplasm"/>
    <property type="evidence" value="ECO:0007669"/>
    <property type="project" value="TreeGrafter"/>
</dbReference>
<name>A0A673SVG4_SURSU</name>
<proteinExistence type="predicted"/>
<dbReference type="InterPro" id="IPR014720">
    <property type="entry name" value="dsRBD_dom"/>
</dbReference>
<dbReference type="Gene3D" id="3.30.160.20">
    <property type="match status" value="1"/>
</dbReference>
<dbReference type="AlphaFoldDB" id="A0A673SVG4"/>
<feature type="domain" description="DRBM" evidence="3">
    <location>
        <begin position="1"/>
        <end position="61"/>
    </location>
</feature>
<dbReference type="GO" id="GO:0003725">
    <property type="term" value="F:double-stranded RNA binding"/>
    <property type="evidence" value="ECO:0007669"/>
    <property type="project" value="TreeGrafter"/>
</dbReference>
<dbReference type="PROSITE" id="PS50137">
    <property type="entry name" value="DS_RBD"/>
    <property type="match status" value="1"/>
</dbReference>
<feature type="region of interest" description="Disordered" evidence="2">
    <location>
        <begin position="273"/>
        <end position="303"/>
    </location>
</feature>
<dbReference type="GO" id="GO:0006382">
    <property type="term" value="P:adenosine to inosine editing"/>
    <property type="evidence" value="ECO:0007669"/>
    <property type="project" value="TreeGrafter"/>
</dbReference>
<evidence type="ECO:0000259" key="3">
    <source>
        <dbReference type="PROSITE" id="PS50137"/>
    </source>
</evidence>
<dbReference type="GO" id="GO:0005730">
    <property type="term" value="C:nucleolus"/>
    <property type="evidence" value="ECO:0007669"/>
    <property type="project" value="TreeGrafter"/>
</dbReference>
<dbReference type="Pfam" id="PF00035">
    <property type="entry name" value="dsrm"/>
    <property type="match status" value="1"/>
</dbReference>
<organism evidence="4 5">
    <name type="scientific">Suricata suricatta</name>
    <name type="common">Meerkat</name>
    <dbReference type="NCBI Taxonomy" id="37032"/>
    <lineage>
        <taxon>Eukaryota</taxon>
        <taxon>Metazoa</taxon>
        <taxon>Chordata</taxon>
        <taxon>Craniata</taxon>
        <taxon>Vertebrata</taxon>
        <taxon>Euteleostomi</taxon>
        <taxon>Mammalia</taxon>
        <taxon>Eutheria</taxon>
        <taxon>Laurasiatheria</taxon>
        <taxon>Carnivora</taxon>
        <taxon>Feliformia</taxon>
        <taxon>Herpestidae</taxon>
        <taxon>Suricata</taxon>
    </lineage>
</organism>
<dbReference type="InterPro" id="IPR044459">
    <property type="entry name" value="ADAR2_DSRM_2"/>
</dbReference>
<dbReference type="FunFam" id="3.30.160.20:FF:000011">
    <property type="entry name" value="double-stranded RNA-specific editase 1 isoform X1"/>
    <property type="match status" value="1"/>
</dbReference>
<evidence type="ECO:0000313" key="5">
    <source>
        <dbReference type="Proteomes" id="UP000472268"/>
    </source>
</evidence>
<feature type="region of interest" description="Disordered" evidence="2">
    <location>
        <begin position="122"/>
        <end position="195"/>
    </location>
</feature>
<dbReference type="GO" id="GO:0003726">
    <property type="term" value="F:double-stranded RNA adenosine deaminase activity"/>
    <property type="evidence" value="ECO:0007669"/>
    <property type="project" value="TreeGrafter"/>
</dbReference>
<dbReference type="SMART" id="SM00358">
    <property type="entry name" value="DSRM"/>
    <property type="match status" value="1"/>
</dbReference>
<dbReference type="Proteomes" id="UP000472268">
    <property type="component" value="Chromosome 5"/>
</dbReference>
<keyword evidence="5" id="KW-1185">Reference proteome</keyword>
<keyword evidence="1" id="KW-0694">RNA-binding</keyword>
<evidence type="ECO:0000256" key="2">
    <source>
        <dbReference type="SAM" id="MobiDB-lite"/>
    </source>
</evidence>
<evidence type="ECO:0000256" key="1">
    <source>
        <dbReference type="PROSITE-ProRule" id="PRU00266"/>
    </source>
</evidence>
<dbReference type="PANTHER" id="PTHR10910">
    <property type="entry name" value="EUKARYOTE SPECIFIC DSRNA BINDING PROTEIN"/>
    <property type="match status" value="1"/>
</dbReference>
<reference evidence="4 5" key="1">
    <citation type="submission" date="2019-05" db="EMBL/GenBank/DDBJ databases">
        <title>A Chromosome-scale Meerkat (S. suricatta) Genome Assembly.</title>
        <authorList>
            <person name="Dudchenko O."/>
            <person name="Lieberman Aiden E."/>
            <person name="Tung J."/>
            <person name="Barreiro L.B."/>
            <person name="Clutton-Brock T.H."/>
        </authorList>
    </citation>
    <scope>NUCLEOTIDE SEQUENCE [LARGE SCALE GENOMIC DNA]</scope>
</reference>
<dbReference type="GO" id="GO:0008251">
    <property type="term" value="F:tRNA-specific adenosine deaminase activity"/>
    <property type="evidence" value="ECO:0007669"/>
    <property type="project" value="TreeGrafter"/>
</dbReference>
<dbReference type="PANTHER" id="PTHR10910:SF58">
    <property type="entry name" value="DOUBLE-STRANDED RNA-SPECIFIC EDITASE 1"/>
    <property type="match status" value="1"/>
</dbReference>
<reference evidence="4" key="2">
    <citation type="submission" date="2025-08" db="UniProtKB">
        <authorList>
            <consortium name="Ensembl"/>
        </authorList>
    </citation>
    <scope>IDENTIFICATION</scope>
</reference>
<accession>A0A673SVG4</accession>
<reference evidence="4" key="3">
    <citation type="submission" date="2025-09" db="UniProtKB">
        <authorList>
            <consortium name="Ensembl"/>
        </authorList>
    </citation>
    <scope>IDENTIFICATION</scope>
</reference>
<protein>
    <recommendedName>
        <fullName evidence="3">DRBM domain-containing protein</fullName>
    </recommendedName>
</protein>
<dbReference type="SUPFAM" id="SSF54768">
    <property type="entry name" value="dsRNA-binding domain-like"/>
    <property type="match status" value="1"/>
</dbReference>
<dbReference type="GO" id="GO:0006396">
    <property type="term" value="P:RNA processing"/>
    <property type="evidence" value="ECO:0007669"/>
    <property type="project" value="TreeGrafter"/>
</dbReference>
<dbReference type="Ensembl" id="ENSSSUT00005000932.1">
    <property type="protein sequence ID" value="ENSSSUP00005000784.1"/>
    <property type="gene ID" value="ENSSSUG00005000560.1"/>
</dbReference>
<sequence length="303" mass="31020">MILNELRPGLKYDFLSESGESHAKSFVMSVVVDGQFFEGSGRNKKLAKARAAQSALATIFNLHLDQTPSRQPIPSEGLQLHLPQVRKRGAAGNGGRVLAVLSDRAPSPCPCSRPGCSSRVSLAPGGPARTGGAGQPVQGHARGRDTRNPAPRALPSAPSRRSPALLHTAARGSLPAWSPRPVGTRVPPQPVPGAQGPLPHPLSGVPAASPGIPMHRREAAHVWVSAGAPQLWRDRLQLCAQGGGPAGQTAHCSRCTGPSGAGEGRGACGCAPGAQESVPGASQVGSERASRLLGHSCSPLAGP</sequence>
<feature type="compositionally biased region" description="Low complexity" evidence="2">
    <location>
        <begin position="149"/>
        <end position="166"/>
    </location>
</feature>